<dbReference type="InterPro" id="IPR007891">
    <property type="entry name" value="CHASE3"/>
</dbReference>
<feature type="domain" description="Response regulatory" evidence="14">
    <location>
        <begin position="836"/>
        <end position="949"/>
    </location>
</feature>
<keyword evidence="11" id="KW-0175">Coiled coil</keyword>
<dbReference type="PRINTS" id="PR00344">
    <property type="entry name" value="BCTRLSENSOR"/>
</dbReference>
<dbReference type="SUPFAM" id="SSF47384">
    <property type="entry name" value="Homodimeric domain of signal transducing histidine kinase"/>
    <property type="match status" value="1"/>
</dbReference>
<evidence type="ECO:0000256" key="7">
    <source>
        <dbReference type="ARBA" id="ARBA00022777"/>
    </source>
</evidence>
<feature type="modified residue" description="4-aspartylphosphate" evidence="10">
    <location>
        <position position="1154"/>
    </location>
</feature>
<dbReference type="InterPro" id="IPR029016">
    <property type="entry name" value="GAF-like_dom_sf"/>
</dbReference>
<dbReference type="CDD" id="cd00156">
    <property type="entry name" value="REC"/>
    <property type="match status" value="1"/>
</dbReference>
<evidence type="ECO:0000259" key="15">
    <source>
        <dbReference type="PROSITE" id="PS50885"/>
    </source>
</evidence>
<dbReference type="SMART" id="SM00448">
    <property type="entry name" value="REC"/>
    <property type="match status" value="3"/>
</dbReference>
<dbReference type="OrthoDB" id="9790669at2"/>
<dbReference type="InterPro" id="IPR036890">
    <property type="entry name" value="HATPase_C_sf"/>
</dbReference>
<reference evidence="17" key="1">
    <citation type="submission" date="2018-02" db="EMBL/GenBank/DDBJ databases">
        <authorList>
            <person name="Moore K."/>
            <person name="Momper L."/>
        </authorList>
    </citation>
    <scope>NUCLEOTIDE SEQUENCE [LARGE SCALE GENOMIC DNA]</scope>
    <source>
        <strain evidence="17">ULC18</strain>
    </source>
</reference>
<evidence type="ECO:0000313" key="16">
    <source>
        <dbReference type="EMBL" id="PSB23999.1"/>
    </source>
</evidence>
<keyword evidence="7 16" id="KW-0418">Kinase</keyword>
<proteinExistence type="inferred from homology"/>
<dbReference type="CDD" id="cd19410">
    <property type="entry name" value="HK9-like_sensor"/>
    <property type="match status" value="1"/>
</dbReference>
<dbReference type="PANTHER" id="PTHR45339:SF1">
    <property type="entry name" value="HYBRID SIGNAL TRANSDUCTION HISTIDINE KINASE J"/>
    <property type="match status" value="1"/>
</dbReference>
<dbReference type="RefSeq" id="WP_106260609.1">
    <property type="nucleotide sequence ID" value="NZ_CAWNSW010000030.1"/>
</dbReference>
<dbReference type="Pfam" id="PF02518">
    <property type="entry name" value="HATPase_c"/>
    <property type="match status" value="1"/>
</dbReference>
<dbReference type="EMBL" id="PVWK01000157">
    <property type="protein sequence ID" value="PSB23999.1"/>
    <property type="molecule type" value="Genomic_DNA"/>
</dbReference>
<dbReference type="Gene3D" id="6.10.340.10">
    <property type="match status" value="1"/>
</dbReference>
<dbReference type="Gene3D" id="1.10.287.130">
    <property type="match status" value="1"/>
</dbReference>
<evidence type="ECO:0000256" key="5">
    <source>
        <dbReference type="ARBA" id="ARBA00022553"/>
    </source>
</evidence>
<comment type="subcellular location">
    <subcellularLocation>
        <location evidence="2">Membrane</location>
    </subcellularLocation>
</comment>
<dbReference type="PROSITE" id="PS50885">
    <property type="entry name" value="HAMP"/>
    <property type="match status" value="1"/>
</dbReference>
<dbReference type="Pfam" id="PF00072">
    <property type="entry name" value="Response_reg"/>
    <property type="match status" value="3"/>
</dbReference>
<feature type="coiled-coil region" evidence="11">
    <location>
        <begin position="431"/>
        <end position="525"/>
    </location>
</feature>
<evidence type="ECO:0000259" key="13">
    <source>
        <dbReference type="PROSITE" id="PS50109"/>
    </source>
</evidence>
<evidence type="ECO:0000313" key="17">
    <source>
        <dbReference type="Proteomes" id="UP000239576"/>
    </source>
</evidence>
<dbReference type="PROSITE" id="PS50109">
    <property type="entry name" value="HIS_KIN"/>
    <property type="match status" value="1"/>
</dbReference>
<dbReference type="CDD" id="cd06225">
    <property type="entry name" value="HAMP"/>
    <property type="match status" value="1"/>
</dbReference>
<dbReference type="SMART" id="SM00387">
    <property type="entry name" value="HATPase_c"/>
    <property type="match status" value="1"/>
</dbReference>
<name>A0A2T1DU20_9CYAN</name>
<dbReference type="PROSITE" id="PS50110">
    <property type="entry name" value="RESPONSE_REGULATORY"/>
    <property type="match status" value="3"/>
</dbReference>
<evidence type="ECO:0000259" key="14">
    <source>
        <dbReference type="PROSITE" id="PS50110"/>
    </source>
</evidence>
<keyword evidence="17" id="KW-1185">Reference proteome</keyword>
<dbReference type="Gene3D" id="3.40.50.2300">
    <property type="match status" value="3"/>
</dbReference>
<evidence type="ECO:0000256" key="11">
    <source>
        <dbReference type="SAM" id="Coils"/>
    </source>
</evidence>
<keyword evidence="8" id="KW-0902">Two-component regulatory system</keyword>
<protein>
    <recommendedName>
        <fullName evidence="9">Circadian input-output histidine kinase CikA</fullName>
        <ecNumber evidence="4">2.7.13.3</ecNumber>
    </recommendedName>
</protein>
<comment type="catalytic activity">
    <reaction evidence="1">
        <text>ATP + protein L-histidine = ADP + protein N-phospho-L-histidine.</text>
        <dbReference type="EC" id="2.7.13.3"/>
    </reaction>
</comment>
<dbReference type="InterPro" id="IPR005467">
    <property type="entry name" value="His_kinase_dom"/>
</dbReference>
<evidence type="ECO:0000256" key="9">
    <source>
        <dbReference type="ARBA" id="ARBA00074306"/>
    </source>
</evidence>
<dbReference type="Proteomes" id="UP000239576">
    <property type="component" value="Unassembled WGS sequence"/>
</dbReference>
<feature type="domain" description="HAMP" evidence="15">
    <location>
        <begin position="209"/>
        <end position="262"/>
    </location>
</feature>
<dbReference type="Pfam" id="PF05227">
    <property type="entry name" value="CHASE3"/>
    <property type="match status" value="1"/>
</dbReference>
<evidence type="ECO:0000256" key="3">
    <source>
        <dbReference type="ARBA" id="ARBA00006402"/>
    </source>
</evidence>
<dbReference type="SUPFAM" id="SSF55781">
    <property type="entry name" value="GAF domain-like"/>
    <property type="match status" value="1"/>
</dbReference>
<dbReference type="Pfam" id="PF13185">
    <property type="entry name" value="GAF_2"/>
    <property type="match status" value="1"/>
</dbReference>
<evidence type="ECO:0000256" key="10">
    <source>
        <dbReference type="PROSITE-ProRule" id="PRU00169"/>
    </source>
</evidence>
<dbReference type="InterPro" id="IPR003661">
    <property type="entry name" value="HisK_dim/P_dom"/>
</dbReference>
<dbReference type="GO" id="GO:0016020">
    <property type="term" value="C:membrane"/>
    <property type="evidence" value="ECO:0007669"/>
    <property type="project" value="UniProtKB-SubCell"/>
</dbReference>
<evidence type="ECO:0000256" key="6">
    <source>
        <dbReference type="ARBA" id="ARBA00022679"/>
    </source>
</evidence>
<dbReference type="GO" id="GO:0000155">
    <property type="term" value="F:phosphorelay sensor kinase activity"/>
    <property type="evidence" value="ECO:0007669"/>
    <property type="project" value="InterPro"/>
</dbReference>
<dbReference type="SUPFAM" id="SSF52172">
    <property type="entry name" value="CheY-like"/>
    <property type="match status" value="3"/>
</dbReference>
<dbReference type="CDD" id="cd16922">
    <property type="entry name" value="HATPase_EvgS-ArcB-TorS-like"/>
    <property type="match status" value="1"/>
</dbReference>
<feature type="domain" description="Histidine kinase" evidence="13">
    <location>
        <begin position="542"/>
        <end position="773"/>
    </location>
</feature>
<feature type="domain" description="Response regulatory" evidence="14">
    <location>
        <begin position="1104"/>
        <end position="1221"/>
    </location>
</feature>
<dbReference type="SMART" id="SM00065">
    <property type="entry name" value="GAF"/>
    <property type="match status" value="1"/>
</dbReference>
<dbReference type="InterPro" id="IPR003018">
    <property type="entry name" value="GAF"/>
</dbReference>
<dbReference type="CDD" id="cd17546">
    <property type="entry name" value="REC_hyHK_CKI1_RcsC-like"/>
    <property type="match status" value="1"/>
</dbReference>
<feature type="compositionally biased region" description="Polar residues" evidence="12">
    <location>
        <begin position="795"/>
        <end position="819"/>
    </location>
</feature>
<evidence type="ECO:0000256" key="2">
    <source>
        <dbReference type="ARBA" id="ARBA00004370"/>
    </source>
</evidence>
<comment type="caution">
    <text evidence="16">The sequence shown here is derived from an EMBL/GenBank/DDBJ whole genome shotgun (WGS) entry which is preliminary data.</text>
</comment>
<dbReference type="PANTHER" id="PTHR45339">
    <property type="entry name" value="HYBRID SIGNAL TRANSDUCTION HISTIDINE KINASE J"/>
    <property type="match status" value="1"/>
</dbReference>
<organism evidence="16 17">
    <name type="scientific">Stenomitos frigidus ULC18</name>
    <dbReference type="NCBI Taxonomy" id="2107698"/>
    <lineage>
        <taxon>Bacteria</taxon>
        <taxon>Bacillati</taxon>
        <taxon>Cyanobacteriota</taxon>
        <taxon>Cyanophyceae</taxon>
        <taxon>Leptolyngbyales</taxon>
        <taxon>Leptolyngbyaceae</taxon>
        <taxon>Stenomitos</taxon>
    </lineage>
</organism>
<dbReference type="Gene3D" id="3.30.565.10">
    <property type="entry name" value="Histidine kinase-like ATPase, C-terminal domain"/>
    <property type="match status" value="1"/>
</dbReference>
<evidence type="ECO:0000256" key="8">
    <source>
        <dbReference type="ARBA" id="ARBA00023012"/>
    </source>
</evidence>
<dbReference type="SUPFAM" id="SSF158472">
    <property type="entry name" value="HAMP domain-like"/>
    <property type="match status" value="1"/>
</dbReference>
<feature type="region of interest" description="Disordered" evidence="12">
    <location>
        <begin position="771"/>
        <end position="823"/>
    </location>
</feature>
<dbReference type="InterPro" id="IPR003660">
    <property type="entry name" value="HAMP_dom"/>
</dbReference>
<dbReference type="InterPro" id="IPR011006">
    <property type="entry name" value="CheY-like_superfamily"/>
</dbReference>
<feature type="domain" description="Response regulatory" evidence="14">
    <location>
        <begin position="958"/>
        <end position="1074"/>
    </location>
</feature>
<evidence type="ECO:0000256" key="1">
    <source>
        <dbReference type="ARBA" id="ARBA00000085"/>
    </source>
</evidence>
<sequence length="1223" mass="137095">MLNRLKIGTKIGASFALGLLFFVALSAISYRSTHQLIGTAERESHTYEVIGQIEDLLSHLKDAETGQRGYVITGDEKYLEPYNAAVRVLDGRTRERLRVLIQDNPTQQQRLETVDPIITAKLTELDESIRLRRQQGFTAAQKAVQTDRGSQLMGNIRRILLEMEVEERKLLKQRSQDAAAAAKQTTDSVTYGIPVYSLLLVLIGWALARHISRPLRHVSEVADRIGDGDLDVSVPTSDRQDEIGTLTRTFNQMITNLRDTNRRNDEQTWLKSNLADVGRMLQGQRDQEAVARQILSKLAPLIGAQQGVFYLMETDTHPPQLKLLSSYAYRERKHLANQFRLGEGLVGQCALEKQRILLTDVPSDYIRIASGLGEAPPLNIVVLPILFEQAVTGVMELASLQRFNEIQLTLLDEVSESIGAVLNTIAADLRTNELLQESQTLTEELQQQQDEIQESSRLLEEQTETLRLSEAQLKEQQEELQQTNEELQQLNEELEEKAQLLAEQKQEGEQKNQAIELARQAIEEKAAQLTLSSRYKSEFLANMSHELRTPLNSLLILARLLSENGDGNLTDKQVEYSRTIHAAGSDLLELINEILDLAKIESGTISIDVEDLRLTDLQQFLERTFQQVAHDVELEFRVELDPALPPSIQTDPKRLQQILKNLLSNAFKFTEHGSVTVQITPAADDRAPLFANNPEPMIAFAVTDTGVGIAPEKQAVIFEAFQQADGTTSRKYGGTGLGLSISRELAQRLGGRIELTSQPGQGSTFTLVLLMGEGREERGERDEKREGRREERSAVSRQPSAFKTHSQPPLTPHASTLTAPNEVDDDRALIQPGDRVLLIIEDDQHFARILMEMARQQGFRVLASLRSQPGLALAQVFKPDAIMLDIRLPDMDGWTVLDRLKHDPETRHIPVHILSVDDEQQRSLQLGAIAYLQKPVSPQALTQALVNIKGFVERPVKNLLVVEDDPVQAQSIRALIGNGDVSTTIVGTGAAALATLRSSLFDCVVLDLGLPDMTGFDLIEQIKQQPEFLRLPIIVYTGRELTQQQETQLRRLAETIIVKDVRSPERLLDETALFLHRVQAALPESKRQMLEQLHQSDPVLAHKKVLIVDDDVRNIFALTSLLERYQMQVSYAENGVDGIASLQNHPDIDVVLMDVMMPELDGYESTRAIRQIDSFRSLPIIALTAKAMQGDREKCLEAGASDYITKPVDTEQLLSLLRVWLYR</sequence>
<feature type="compositionally biased region" description="Basic and acidic residues" evidence="12">
    <location>
        <begin position="773"/>
        <end position="794"/>
    </location>
</feature>
<reference evidence="16 17" key="2">
    <citation type="submission" date="2018-03" db="EMBL/GenBank/DDBJ databases">
        <title>The ancient ancestry and fast evolution of plastids.</title>
        <authorList>
            <person name="Moore K.R."/>
            <person name="Magnabosco C."/>
            <person name="Momper L."/>
            <person name="Gold D.A."/>
            <person name="Bosak T."/>
            <person name="Fournier G.P."/>
        </authorList>
    </citation>
    <scope>NUCLEOTIDE SEQUENCE [LARGE SCALE GENOMIC DNA]</scope>
    <source>
        <strain evidence="16 17">ULC18</strain>
    </source>
</reference>
<comment type="similarity">
    <text evidence="3">In the N-terminal section; belongs to the phytochrome family.</text>
</comment>
<dbReference type="SMART" id="SM00388">
    <property type="entry name" value="HisKA"/>
    <property type="match status" value="1"/>
</dbReference>
<gene>
    <name evidence="16" type="ORF">C7B82_28915</name>
</gene>
<dbReference type="EC" id="2.7.13.3" evidence="4"/>
<evidence type="ECO:0000256" key="12">
    <source>
        <dbReference type="SAM" id="MobiDB-lite"/>
    </source>
</evidence>
<accession>A0A2T1DU20</accession>
<evidence type="ECO:0000256" key="4">
    <source>
        <dbReference type="ARBA" id="ARBA00012438"/>
    </source>
</evidence>
<keyword evidence="6" id="KW-0808">Transferase</keyword>
<keyword evidence="5 10" id="KW-0597">Phosphoprotein</keyword>
<dbReference type="Gene3D" id="3.30.450.40">
    <property type="match status" value="1"/>
</dbReference>
<dbReference type="InterPro" id="IPR036097">
    <property type="entry name" value="HisK_dim/P_sf"/>
</dbReference>
<dbReference type="SMART" id="SM00304">
    <property type="entry name" value="HAMP"/>
    <property type="match status" value="1"/>
</dbReference>
<dbReference type="Pfam" id="PF00512">
    <property type="entry name" value="HisKA"/>
    <property type="match status" value="1"/>
</dbReference>
<dbReference type="InterPro" id="IPR004358">
    <property type="entry name" value="Sig_transdc_His_kin-like_C"/>
</dbReference>
<dbReference type="AlphaFoldDB" id="A0A2T1DU20"/>
<dbReference type="InterPro" id="IPR001789">
    <property type="entry name" value="Sig_transdc_resp-reg_receiver"/>
</dbReference>
<dbReference type="InterPro" id="IPR003594">
    <property type="entry name" value="HATPase_dom"/>
</dbReference>
<dbReference type="CDD" id="cd00082">
    <property type="entry name" value="HisKA"/>
    <property type="match status" value="1"/>
</dbReference>
<dbReference type="Pfam" id="PF00672">
    <property type="entry name" value="HAMP"/>
    <property type="match status" value="1"/>
</dbReference>
<feature type="modified residue" description="4-aspartylphosphate" evidence="10">
    <location>
        <position position="1007"/>
    </location>
</feature>
<dbReference type="FunFam" id="3.30.565.10:FF:000010">
    <property type="entry name" value="Sensor histidine kinase RcsC"/>
    <property type="match status" value="1"/>
</dbReference>
<dbReference type="SUPFAM" id="SSF55874">
    <property type="entry name" value="ATPase domain of HSP90 chaperone/DNA topoisomerase II/histidine kinase"/>
    <property type="match status" value="1"/>
</dbReference>
<feature type="modified residue" description="4-aspartylphosphate" evidence="10">
    <location>
        <position position="885"/>
    </location>
</feature>